<comment type="caution">
    <text evidence="7">The sequence shown here is derived from an EMBL/GenBank/DDBJ whole genome shotgun (WGS) entry which is preliminary data.</text>
</comment>
<organism evidence="7 8">
    <name type="scientific">Enterovibrio coralii</name>
    <dbReference type="NCBI Taxonomy" id="294935"/>
    <lineage>
        <taxon>Bacteria</taxon>
        <taxon>Pseudomonadati</taxon>
        <taxon>Pseudomonadota</taxon>
        <taxon>Gammaproteobacteria</taxon>
        <taxon>Vibrionales</taxon>
        <taxon>Vibrionaceae</taxon>
        <taxon>Enterovibrio</taxon>
    </lineage>
</organism>
<feature type="transmembrane region" description="Helical" evidence="5">
    <location>
        <begin position="31"/>
        <end position="49"/>
    </location>
</feature>
<gene>
    <name evidence="7" type="ORF">ATN88_01045</name>
</gene>
<evidence type="ECO:0000256" key="4">
    <source>
        <dbReference type="ARBA" id="ARBA00023136"/>
    </source>
</evidence>
<keyword evidence="4 5" id="KW-0472">Membrane</keyword>
<protein>
    <recommendedName>
        <fullName evidence="6">Yip1 domain-containing protein</fullName>
    </recommendedName>
</protein>
<keyword evidence="3 5" id="KW-1133">Transmembrane helix</keyword>
<reference evidence="7 8" key="1">
    <citation type="submission" date="2015-11" db="EMBL/GenBank/DDBJ databases">
        <title>Genomic Taxonomy of the Vibrionaceae.</title>
        <authorList>
            <person name="Gomez-Gil B."/>
            <person name="Enciso-Ibarra J."/>
        </authorList>
    </citation>
    <scope>NUCLEOTIDE SEQUENCE [LARGE SCALE GENOMIC DNA]</scope>
    <source>
        <strain evidence="7 8">CAIM 912</strain>
    </source>
</reference>
<name>A0A135I7D1_9GAMM</name>
<sequence>MILGHLWGLYTHPKEEWKNIYDRHEGTVESLGHAAIMALIPPICAYYSSVHIGWSIGVGDPIFLTEQSAAIIAFAMYFALITGVMALAYLTLWMSRTFGSEPTYTQALELAAYTATPIFMVGLAALYPVVWFVMLVGLAGIAYSVYLLYTGVPIIMHIPEERGFIYASSVVTCGLVLLVAILASTVIMWNVGFGPMFVH</sequence>
<keyword evidence="2 5" id="KW-0812">Transmembrane</keyword>
<proteinExistence type="predicted"/>
<evidence type="ECO:0000256" key="1">
    <source>
        <dbReference type="ARBA" id="ARBA00004141"/>
    </source>
</evidence>
<dbReference type="AlphaFoldDB" id="A0A135I7D1"/>
<feature type="transmembrane region" description="Helical" evidence="5">
    <location>
        <begin position="164"/>
        <end position="189"/>
    </location>
</feature>
<dbReference type="EMBL" id="LNTY01000034">
    <property type="protein sequence ID" value="KXF81360.1"/>
    <property type="molecule type" value="Genomic_DNA"/>
</dbReference>
<evidence type="ECO:0000256" key="2">
    <source>
        <dbReference type="ARBA" id="ARBA00022692"/>
    </source>
</evidence>
<dbReference type="Pfam" id="PF04893">
    <property type="entry name" value="Yip1"/>
    <property type="match status" value="1"/>
</dbReference>
<feature type="domain" description="Yip1" evidence="6">
    <location>
        <begin position="7"/>
        <end position="181"/>
    </location>
</feature>
<evidence type="ECO:0000313" key="8">
    <source>
        <dbReference type="Proteomes" id="UP000070529"/>
    </source>
</evidence>
<evidence type="ECO:0000256" key="5">
    <source>
        <dbReference type="SAM" id="Phobius"/>
    </source>
</evidence>
<feature type="transmembrane region" description="Helical" evidence="5">
    <location>
        <begin position="69"/>
        <end position="92"/>
    </location>
</feature>
<evidence type="ECO:0000313" key="7">
    <source>
        <dbReference type="EMBL" id="KXF81360.1"/>
    </source>
</evidence>
<dbReference type="RefSeq" id="WP_067416118.1">
    <property type="nucleotide sequence ID" value="NZ_LNTY01000034.1"/>
</dbReference>
<dbReference type="GO" id="GO:0016020">
    <property type="term" value="C:membrane"/>
    <property type="evidence" value="ECO:0007669"/>
    <property type="project" value="UniProtKB-SubCell"/>
</dbReference>
<accession>A0A135I7D1</accession>
<dbReference type="OrthoDB" id="9808452at2"/>
<comment type="subcellular location">
    <subcellularLocation>
        <location evidence="1">Membrane</location>
        <topology evidence="1">Multi-pass membrane protein</topology>
    </subcellularLocation>
</comment>
<dbReference type="InterPro" id="IPR006977">
    <property type="entry name" value="Yip1_dom"/>
</dbReference>
<evidence type="ECO:0000259" key="6">
    <source>
        <dbReference type="Pfam" id="PF04893"/>
    </source>
</evidence>
<evidence type="ECO:0000256" key="3">
    <source>
        <dbReference type="ARBA" id="ARBA00022989"/>
    </source>
</evidence>
<dbReference type="STRING" id="294935.ATN88_01045"/>
<feature type="transmembrane region" description="Helical" evidence="5">
    <location>
        <begin position="104"/>
        <end position="125"/>
    </location>
</feature>
<feature type="transmembrane region" description="Helical" evidence="5">
    <location>
        <begin position="131"/>
        <end position="152"/>
    </location>
</feature>
<keyword evidence="8" id="KW-1185">Reference proteome</keyword>
<dbReference type="Proteomes" id="UP000070529">
    <property type="component" value="Unassembled WGS sequence"/>
</dbReference>